<keyword evidence="2" id="KW-1185">Reference proteome</keyword>
<gene>
    <name evidence="1" type="ORF">M441DRAFT_91197</name>
</gene>
<reference evidence="1 2" key="1">
    <citation type="submission" date="2016-07" db="EMBL/GenBank/DDBJ databases">
        <title>Multiple horizontal gene transfer events from other fungi enriched the ability of initially mycotrophic Trichoderma (Ascomycota) to feed on dead plant biomass.</title>
        <authorList>
            <consortium name="DOE Joint Genome Institute"/>
            <person name="Aerts A."/>
            <person name="Atanasova L."/>
            <person name="Chenthamara K."/>
            <person name="Zhang J."/>
            <person name="Grujic M."/>
            <person name="Henrissat B."/>
            <person name="Kuo A."/>
            <person name="Salamov A."/>
            <person name="Lipzen A."/>
            <person name="Labutti K."/>
            <person name="Barry K."/>
            <person name="Miao Y."/>
            <person name="Rahimi M.J."/>
            <person name="Shen Q."/>
            <person name="Grigoriev I.V."/>
            <person name="Kubicek C.P."/>
            <person name="Druzhinina I.S."/>
        </authorList>
    </citation>
    <scope>NUCLEOTIDE SEQUENCE [LARGE SCALE GENOMIC DNA]</scope>
    <source>
        <strain evidence="1 2">CBS 433.97</strain>
    </source>
</reference>
<dbReference type="EMBL" id="KZ679265">
    <property type="protein sequence ID" value="PTB38541.1"/>
    <property type="molecule type" value="Genomic_DNA"/>
</dbReference>
<dbReference type="Proteomes" id="UP000240493">
    <property type="component" value="Unassembled WGS sequence"/>
</dbReference>
<name>A0A2T3Z160_TRIA4</name>
<organism evidence="1 2">
    <name type="scientific">Trichoderma asperellum (strain ATCC 204424 / CBS 433.97 / NBRC 101777)</name>
    <dbReference type="NCBI Taxonomy" id="1042311"/>
    <lineage>
        <taxon>Eukaryota</taxon>
        <taxon>Fungi</taxon>
        <taxon>Dikarya</taxon>
        <taxon>Ascomycota</taxon>
        <taxon>Pezizomycotina</taxon>
        <taxon>Sordariomycetes</taxon>
        <taxon>Hypocreomycetidae</taxon>
        <taxon>Hypocreales</taxon>
        <taxon>Hypocreaceae</taxon>
        <taxon>Trichoderma</taxon>
    </lineage>
</organism>
<evidence type="ECO:0008006" key="3">
    <source>
        <dbReference type="Google" id="ProtNLM"/>
    </source>
</evidence>
<proteinExistence type="predicted"/>
<dbReference type="STRING" id="1042311.A0A2T3Z160"/>
<dbReference type="OrthoDB" id="4158087at2759"/>
<protein>
    <recommendedName>
        <fullName evidence="3">Transcription factor domain-containing protein</fullName>
    </recommendedName>
</protein>
<dbReference type="AlphaFoldDB" id="A0A2T3Z160"/>
<evidence type="ECO:0000313" key="2">
    <source>
        <dbReference type="Proteomes" id="UP000240493"/>
    </source>
</evidence>
<evidence type="ECO:0000313" key="1">
    <source>
        <dbReference type="EMBL" id="PTB38541.1"/>
    </source>
</evidence>
<sequence length="566" mass="65087">MSGDEIYGTSGFVHNNVTFNIPSQPYDQRFTYTDEYDVQPLEFIAVTGTEADEHNKSVSRRIRSQAMRNYVWRQNHPTTTDEMAAAAAIPLKVKSQQKYEGKFRIGSRPRKTKKSTKAKLAALESTTTSESEADQEAVRKALLRYSKWSIRQSLMPDKNLLMRKGANADPFNSFSFPLGPESEKFIFYCGLPNYALNPQLLLPDQKHYAVNCIALNLSSDCWYFVREELALFHAVLYLVSLDYNMKYGLIDSPGSLYHGREAFRLINEAIKNNTIRDTLIAAVSLIITRENLAGKFDLAKIHMEGLQRMVHQRGGIQNVESMHRHVVTWADLCYSNIWDCKPSFPLLPLKLIGSEAELPTGMKSMTLSPARTFGSGSLINSIFRSLRRLSIAFCPEYDARLDGTSMSNQIYSVEYDLLTLQNINLEALTPSEYLSSSSVLMNISAYIYLYLILRELPVRSKIFLTLFQRLRDSLEMQDGEWWNLTSERQRWLLWVVFMGYGAASEWDEKWWFVEKMEPLGAALTLWTKEELRSAFKGVIWHDTCDAFLEKLWKDMSHRERVELDGE</sequence>
<dbReference type="PANTHER" id="PTHR37540:SF5">
    <property type="entry name" value="TRANSCRIPTION FACTOR DOMAIN-CONTAINING PROTEIN"/>
    <property type="match status" value="1"/>
</dbReference>
<dbReference type="PANTHER" id="PTHR37540">
    <property type="entry name" value="TRANSCRIPTION FACTOR (ACR-2), PUTATIVE-RELATED-RELATED"/>
    <property type="match status" value="1"/>
</dbReference>
<accession>A0A2T3Z160</accession>